<name>A0A6M1SKQ2_9BACT</name>
<keyword evidence="2" id="KW-0732">Signal</keyword>
<reference evidence="3 4" key="1">
    <citation type="submission" date="2020-02" db="EMBL/GenBank/DDBJ databases">
        <title>Balneolaceae bacterium YR4-1, complete genome.</title>
        <authorList>
            <person name="Li Y."/>
            <person name="Wu S."/>
        </authorList>
    </citation>
    <scope>NUCLEOTIDE SEQUENCE [LARGE SCALE GENOMIC DNA]</scope>
    <source>
        <strain evidence="3 4">YR4-1</strain>
    </source>
</reference>
<sequence length="438" mass="49140">MFRKFTTYFVITLFVGMIAGCGSSNPFVDDAQSNIKDQNFQAALEAAEQSIQNQPNDPLGYYYKGVALGEIADTKEATARQEYYERMNDAFAQAEEMAAQAEDVPSEIERIPAVKNAVWQTEHNKAIEYASDDSVKNTVDNPLEISIAHLNNATTIQPDSVLSWDVKAQVYYMNDNVEGAVNSMEKVMELKNSLEAEDYARMAGYYSLAEKPQEAIATLENGLEQYPENKDLATRLADGYTNAGQTDKAISTIEALIEQEPENPQFHLVLGTQIYKTVLTMSDTLKANSDQIFDLRQQMNQASGNEASQIKQQISELDSENTRLQQEINSLTERATKELNTVLEYRPNDATAYNTLGIIYQNKASALFDKRNRTDDNQMAAKIDAQAKDALKQAMEYYESAAEIDPDNQEYWKNLFSIYTALGMDQKAEEAMQKAGMN</sequence>
<dbReference type="Pfam" id="PF14559">
    <property type="entry name" value="TPR_19"/>
    <property type="match status" value="1"/>
</dbReference>
<gene>
    <name evidence="3" type="ORF">G3570_04550</name>
</gene>
<proteinExistence type="predicted"/>
<dbReference type="AlphaFoldDB" id="A0A6M1SKQ2"/>
<dbReference type="InterPro" id="IPR019734">
    <property type="entry name" value="TPR_rpt"/>
</dbReference>
<evidence type="ECO:0000256" key="2">
    <source>
        <dbReference type="SAM" id="SignalP"/>
    </source>
</evidence>
<dbReference type="PROSITE" id="PS51257">
    <property type="entry name" value="PROKAR_LIPOPROTEIN"/>
    <property type="match status" value="1"/>
</dbReference>
<dbReference type="SUPFAM" id="SSF48452">
    <property type="entry name" value="TPR-like"/>
    <property type="match status" value="2"/>
</dbReference>
<dbReference type="Proteomes" id="UP000473278">
    <property type="component" value="Unassembled WGS sequence"/>
</dbReference>
<feature type="coiled-coil region" evidence="1">
    <location>
        <begin position="307"/>
        <end position="341"/>
    </location>
</feature>
<dbReference type="SMART" id="SM00028">
    <property type="entry name" value="TPR"/>
    <property type="match status" value="4"/>
</dbReference>
<evidence type="ECO:0000313" key="3">
    <source>
        <dbReference type="EMBL" id="NGP75891.1"/>
    </source>
</evidence>
<organism evidence="3 4">
    <name type="scientific">Halalkalibaculum roseum</name>
    <dbReference type="NCBI Taxonomy" id="2709311"/>
    <lineage>
        <taxon>Bacteria</taxon>
        <taxon>Pseudomonadati</taxon>
        <taxon>Balneolota</taxon>
        <taxon>Balneolia</taxon>
        <taxon>Balneolales</taxon>
        <taxon>Balneolaceae</taxon>
        <taxon>Halalkalibaculum</taxon>
    </lineage>
</organism>
<feature type="signal peptide" evidence="2">
    <location>
        <begin position="1"/>
        <end position="19"/>
    </location>
</feature>
<dbReference type="PANTHER" id="PTHR12558:SF13">
    <property type="entry name" value="CELL DIVISION CYCLE PROTEIN 27 HOMOLOG"/>
    <property type="match status" value="1"/>
</dbReference>
<dbReference type="InterPro" id="IPR011990">
    <property type="entry name" value="TPR-like_helical_dom_sf"/>
</dbReference>
<protein>
    <submittedName>
        <fullName evidence="3">Tetratricopeptide repeat protein</fullName>
    </submittedName>
</protein>
<keyword evidence="4" id="KW-1185">Reference proteome</keyword>
<feature type="chain" id="PRO_5027003213" evidence="2">
    <location>
        <begin position="20"/>
        <end position="438"/>
    </location>
</feature>
<accession>A0A6M1SKQ2</accession>
<dbReference type="PANTHER" id="PTHR12558">
    <property type="entry name" value="CELL DIVISION CYCLE 16,23,27"/>
    <property type="match status" value="1"/>
</dbReference>
<dbReference type="RefSeq" id="WP_165139745.1">
    <property type="nucleotide sequence ID" value="NZ_JAALLT010000002.1"/>
</dbReference>
<comment type="caution">
    <text evidence="3">The sequence shown here is derived from an EMBL/GenBank/DDBJ whole genome shotgun (WGS) entry which is preliminary data.</text>
</comment>
<keyword evidence="1" id="KW-0175">Coiled coil</keyword>
<evidence type="ECO:0000256" key="1">
    <source>
        <dbReference type="SAM" id="Coils"/>
    </source>
</evidence>
<dbReference type="EMBL" id="JAALLT010000002">
    <property type="protein sequence ID" value="NGP75891.1"/>
    <property type="molecule type" value="Genomic_DNA"/>
</dbReference>
<evidence type="ECO:0000313" key="4">
    <source>
        <dbReference type="Proteomes" id="UP000473278"/>
    </source>
</evidence>
<dbReference type="Gene3D" id="1.25.40.10">
    <property type="entry name" value="Tetratricopeptide repeat domain"/>
    <property type="match status" value="3"/>
</dbReference>